<organism evidence="5 6">
    <name type="scientific">Callosobruchus maculatus</name>
    <name type="common">Southern cowpea weevil</name>
    <name type="synonym">Pulse bruchid</name>
    <dbReference type="NCBI Taxonomy" id="64391"/>
    <lineage>
        <taxon>Eukaryota</taxon>
        <taxon>Metazoa</taxon>
        <taxon>Ecdysozoa</taxon>
        <taxon>Arthropoda</taxon>
        <taxon>Hexapoda</taxon>
        <taxon>Insecta</taxon>
        <taxon>Pterygota</taxon>
        <taxon>Neoptera</taxon>
        <taxon>Endopterygota</taxon>
        <taxon>Coleoptera</taxon>
        <taxon>Polyphaga</taxon>
        <taxon>Cucujiformia</taxon>
        <taxon>Chrysomeloidea</taxon>
        <taxon>Chrysomelidae</taxon>
        <taxon>Bruchinae</taxon>
        <taxon>Bruchini</taxon>
        <taxon>Callosobruchus</taxon>
    </lineage>
</organism>
<dbReference type="PANTHER" id="PTHR12835:SF5">
    <property type="entry name" value="BIOTIN--PROTEIN LIGASE"/>
    <property type="match status" value="1"/>
</dbReference>
<evidence type="ECO:0000313" key="5">
    <source>
        <dbReference type="EMBL" id="VEN62868.1"/>
    </source>
</evidence>
<evidence type="ECO:0000256" key="1">
    <source>
        <dbReference type="ARBA" id="ARBA00009934"/>
    </source>
</evidence>
<evidence type="ECO:0000256" key="2">
    <source>
        <dbReference type="ARBA" id="ARBA00022598"/>
    </source>
</evidence>
<keyword evidence="2" id="KW-0436">Ligase</keyword>
<comment type="similarity">
    <text evidence="1">Belongs to the biotin--protein ligase family.</text>
</comment>
<protein>
    <recommendedName>
        <fullName evidence="4">BPL/LPL catalytic domain-containing protein</fullName>
    </recommendedName>
</protein>
<name>A0A653DRP5_CALMS</name>
<dbReference type="NCBIfam" id="TIGR00121">
    <property type="entry name" value="birA_ligase"/>
    <property type="match status" value="1"/>
</dbReference>
<dbReference type="GO" id="GO:0004077">
    <property type="term" value="F:biotin--[biotin carboxyl-carrier protein] ligase activity"/>
    <property type="evidence" value="ECO:0007669"/>
    <property type="project" value="InterPro"/>
</dbReference>
<evidence type="ECO:0000313" key="6">
    <source>
        <dbReference type="Proteomes" id="UP000410492"/>
    </source>
</evidence>
<proteinExistence type="inferred from homology"/>
<feature type="compositionally biased region" description="Polar residues" evidence="3">
    <location>
        <begin position="692"/>
        <end position="710"/>
    </location>
</feature>
<feature type="compositionally biased region" description="Basic and acidic residues" evidence="3">
    <location>
        <begin position="449"/>
        <end position="499"/>
    </location>
</feature>
<dbReference type="InterPro" id="IPR045864">
    <property type="entry name" value="aa-tRNA-synth_II/BPL/LPL"/>
</dbReference>
<dbReference type="OrthoDB" id="10250105at2759"/>
<feature type="compositionally biased region" description="Basic and acidic residues" evidence="3">
    <location>
        <begin position="255"/>
        <end position="269"/>
    </location>
</feature>
<dbReference type="Gene3D" id="3.30.930.10">
    <property type="entry name" value="Bira Bifunctional Protein, Domain 2"/>
    <property type="match status" value="1"/>
</dbReference>
<feature type="domain" description="BPL/LPL catalytic" evidence="4">
    <location>
        <begin position="874"/>
        <end position="1058"/>
    </location>
</feature>
<feature type="compositionally biased region" description="Basic and acidic residues" evidence="3">
    <location>
        <begin position="277"/>
        <end position="389"/>
    </location>
</feature>
<evidence type="ECO:0000259" key="4">
    <source>
        <dbReference type="PROSITE" id="PS51733"/>
    </source>
</evidence>
<dbReference type="GO" id="GO:0005737">
    <property type="term" value="C:cytoplasm"/>
    <property type="evidence" value="ECO:0007669"/>
    <property type="project" value="TreeGrafter"/>
</dbReference>
<gene>
    <name evidence="5" type="ORF">CALMAC_LOCUS19861</name>
</gene>
<dbReference type="EMBL" id="CAACVG010014206">
    <property type="protein sequence ID" value="VEN62868.1"/>
    <property type="molecule type" value="Genomic_DNA"/>
</dbReference>
<accession>A0A653DRP5</accession>
<dbReference type="PROSITE" id="PS51733">
    <property type="entry name" value="BPL_LPL_CATALYTIC"/>
    <property type="match status" value="1"/>
</dbReference>
<dbReference type="PANTHER" id="PTHR12835">
    <property type="entry name" value="BIOTIN PROTEIN LIGASE"/>
    <property type="match status" value="1"/>
</dbReference>
<evidence type="ECO:0000256" key="3">
    <source>
        <dbReference type="SAM" id="MobiDB-lite"/>
    </source>
</evidence>
<dbReference type="Pfam" id="PF03099">
    <property type="entry name" value="BPL_LplA_LipB"/>
    <property type="match status" value="1"/>
</dbReference>
<keyword evidence="6" id="KW-1185">Reference proteome</keyword>
<feature type="compositionally biased region" description="Basic and acidic residues" evidence="3">
    <location>
        <begin position="397"/>
        <end position="441"/>
    </location>
</feature>
<dbReference type="AlphaFoldDB" id="A0A653DRP5"/>
<dbReference type="SUPFAM" id="SSF55681">
    <property type="entry name" value="Class II aaRS and biotin synthetases"/>
    <property type="match status" value="1"/>
</dbReference>
<feature type="compositionally biased region" description="Basic and acidic residues" evidence="3">
    <location>
        <begin position="509"/>
        <end position="524"/>
    </location>
</feature>
<sequence length="1137" mass="129863">MIFTLYYMYATFIQWWRLGSLRNKLNGTVNSHNALLVCSETVVYDTKKSRSFENLLFRNEERIGCTVVPRQKVNLSQWVVFPKDYRYFPIFFKSASPKLSPPHVHILIQAMLDTYVKHSADLLEIENFGELVGWRVADYFEAVLKTDMDKLAKLVHCYSQGNIDINHELKLLKIETVDVEGIPTRIKYDRKFSTDFILKYSHSPVHWRQFTESVKELYAKIRDSTNPKITIENGKSDEIRKVPVSEVKPIKKDRKHEDRHTLDVASEERRRHKTTDHKKEKTSPSRSEAQTRDETPRRRDEDRRRASRAEESSRHHRKEDRSKHRKEEDERDGDVRAKEEDRSSRRKDGDRETHHRKEESRSRSRHHDKDRERDRSRKSEGDDVKKDTAETPNQTQKDSKRQPSKDRVRASTGREEAECSKPKRESSKGRLEKSKSKERESSSVGESSKSNKKETVSKESSHKQDTKPEKKLLKEKSKSESHQKLERTPAKRSGSGDKKLVKRSLAVDNTEHELKTSETLKENVESTSASGGGDAKSNGHLKTNGNFMMARSSSIKPPNILVYADSLVAKDNVKIALTSMLNREKYTIYDLPVDSKQMMWDQSTVLVVVCGTVPPNLTFNLLQYLLQGGQLLCLCSDLLYSVLHTFTTAEVREHELVCFNYGRWKQVKMMHHIFCYQASPAKKQFSKDSDHSNQSTGSSPIAPRTPSSVELQHNGKDYTMQVQVLGTEETWQTPSLLLATVKGGEGRAIFSQVHLEINPNQFEDDENKFEALKNSDQARLEILKDILASHLDIDCSSSEEPEYTPGYFLGRHEMKMKLLTEGNAIKNSVLEMENLTVKFCGKNETPEPASKNFLPVFIHSCPSNFSTVNYFEALETQHIGRLVIYSDVMSSSQAIIAKTLTHGLVVIPRRQVRSVGRSNNTWISPEGSASFSLQMHIDIESPLGKCLPLLQHLIMVAVVSAIKTVRGCEDLNIGIKWPNDLYVNGHIKIGGVMLQSSITDRCAIMNIGCGVNLNNPNPTMCINELISVTNETKGSHMSFIPYEAYFAAVFNEIERIYNKVQNGEIDYMYDLYYKYWLHNNCDITVSTASGDSEYVKIIGIDDYGYLKVRSPNGSIASVQPDGNTFDMLRGLIYPKPF</sequence>
<dbReference type="InterPro" id="IPR004143">
    <property type="entry name" value="BPL_LPL_catalytic"/>
</dbReference>
<reference evidence="5 6" key="1">
    <citation type="submission" date="2019-01" db="EMBL/GenBank/DDBJ databases">
        <authorList>
            <person name="Sayadi A."/>
        </authorList>
    </citation>
    <scope>NUCLEOTIDE SEQUENCE [LARGE SCALE GENOMIC DNA]</scope>
</reference>
<feature type="region of interest" description="Disordered" evidence="3">
    <location>
        <begin position="240"/>
        <end position="542"/>
    </location>
</feature>
<dbReference type="InterPro" id="IPR004408">
    <property type="entry name" value="Biotin_CoA_COase_ligase"/>
</dbReference>
<dbReference type="Proteomes" id="UP000410492">
    <property type="component" value="Unassembled WGS sequence"/>
</dbReference>
<feature type="region of interest" description="Disordered" evidence="3">
    <location>
        <begin position="685"/>
        <end position="710"/>
    </location>
</feature>